<accession>A0A2S6ITV9</accession>
<proteinExistence type="predicted"/>
<dbReference type="RefSeq" id="WP_158257145.1">
    <property type="nucleotide sequence ID" value="NZ_PTJD01000003.1"/>
</dbReference>
<organism evidence="3 4">
    <name type="scientific">Kineococcus xinjiangensis</name>
    <dbReference type="NCBI Taxonomy" id="512762"/>
    <lineage>
        <taxon>Bacteria</taxon>
        <taxon>Bacillati</taxon>
        <taxon>Actinomycetota</taxon>
        <taxon>Actinomycetes</taxon>
        <taxon>Kineosporiales</taxon>
        <taxon>Kineosporiaceae</taxon>
        <taxon>Kineococcus</taxon>
    </lineage>
</organism>
<sequence>MTGLPPTADGTEVRPAGALRSAAGLLPRYPVVVPGPAATGGPVSPLPDPVTGSVLAEVAEALPADVERGLDAAARARDEAWAWAGSADRARHLLALVDALATEVRPLAATDALTRGRPAALALAEAEQLPDRAFSAAGWADKLDWAPLGGAAVGLVAVLAGWRTSPAALVVTAVAALACGNAVLLRPRPPAAPLAHRLAEAAERAGLPAGLVTVLPGSAAEADAALLRGVGAVRAGGRAEELRALRVAMAERGAVLSADPDALTAEVVLPAADLGEVLPALTAALREGAAGRPGGTLVLAPQAVLDELAPALQEAADGLRLGDPLDRATDVGPCPSPELAADAVAALGARVPRTVPLGGWWCPPGVLRQAGRRPALPPPGPVVALRSAPSTAAAAADLARYGAAGAVEVRVWGAPAAEVAHLADVPGVRSVRTGPGGDDAWAPVAVLAQMAAFRG</sequence>
<dbReference type="AlphaFoldDB" id="A0A2S6ITV9"/>
<dbReference type="InterPro" id="IPR016163">
    <property type="entry name" value="Ald_DH_C"/>
</dbReference>
<reference evidence="3 4" key="1">
    <citation type="submission" date="2018-02" db="EMBL/GenBank/DDBJ databases">
        <title>Genomic Encyclopedia of Archaeal and Bacterial Type Strains, Phase II (KMG-II): from individual species to whole genera.</title>
        <authorList>
            <person name="Goeker M."/>
        </authorList>
    </citation>
    <scope>NUCLEOTIDE SEQUENCE [LARGE SCALE GENOMIC DNA]</scope>
    <source>
        <strain evidence="3 4">DSM 22857</strain>
    </source>
</reference>
<gene>
    <name evidence="3" type="ORF">CLV92_103218</name>
</gene>
<evidence type="ECO:0000313" key="4">
    <source>
        <dbReference type="Proteomes" id="UP000239485"/>
    </source>
</evidence>
<dbReference type="OrthoDB" id="9812625at2"/>
<name>A0A2S6ITV9_9ACTN</name>
<comment type="caution">
    <text evidence="3">The sequence shown here is derived from an EMBL/GenBank/DDBJ whole genome shotgun (WGS) entry which is preliminary data.</text>
</comment>
<dbReference type="SUPFAM" id="SSF53720">
    <property type="entry name" value="ALDH-like"/>
    <property type="match status" value="1"/>
</dbReference>
<dbReference type="GO" id="GO:0016620">
    <property type="term" value="F:oxidoreductase activity, acting on the aldehyde or oxo group of donors, NAD or NADP as acceptor"/>
    <property type="evidence" value="ECO:0007669"/>
    <property type="project" value="InterPro"/>
</dbReference>
<feature type="domain" description="Aldehyde dehydrogenase" evidence="2">
    <location>
        <begin position="48"/>
        <end position="338"/>
    </location>
</feature>
<dbReference type="Proteomes" id="UP000239485">
    <property type="component" value="Unassembled WGS sequence"/>
</dbReference>
<evidence type="ECO:0000256" key="1">
    <source>
        <dbReference type="ARBA" id="ARBA00023002"/>
    </source>
</evidence>
<dbReference type="InterPro" id="IPR016162">
    <property type="entry name" value="Ald_DH_N"/>
</dbReference>
<dbReference type="Gene3D" id="3.40.605.10">
    <property type="entry name" value="Aldehyde Dehydrogenase, Chain A, domain 1"/>
    <property type="match status" value="1"/>
</dbReference>
<dbReference type="EMBL" id="PTJD01000003">
    <property type="protein sequence ID" value="PPK97683.1"/>
    <property type="molecule type" value="Genomic_DNA"/>
</dbReference>
<dbReference type="Gene3D" id="3.40.309.10">
    <property type="entry name" value="Aldehyde Dehydrogenase, Chain A, domain 2"/>
    <property type="match status" value="1"/>
</dbReference>
<keyword evidence="1" id="KW-0560">Oxidoreductase</keyword>
<evidence type="ECO:0000313" key="3">
    <source>
        <dbReference type="EMBL" id="PPK97683.1"/>
    </source>
</evidence>
<keyword evidence="4" id="KW-1185">Reference proteome</keyword>
<dbReference type="PANTHER" id="PTHR11699">
    <property type="entry name" value="ALDEHYDE DEHYDROGENASE-RELATED"/>
    <property type="match status" value="1"/>
</dbReference>
<dbReference type="InterPro" id="IPR016161">
    <property type="entry name" value="Ald_DH/histidinol_DH"/>
</dbReference>
<dbReference type="Pfam" id="PF00171">
    <property type="entry name" value="Aldedh"/>
    <property type="match status" value="1"/>
</dbReference>
<dbReference type="InterPro" id="IPR015590">
    <property type="entry name" value="Aldehyde_DH_dom"/>
</dbReference>
<protein>
    <submittedName>
        <fullName evidence="3">Acyl-CoA reductase-like NAD-dependent aldehyde dehydrogenase</fullName>
    </submittedName>
</protein>
<evidence type="ECO:0000259" key="2">
    <source>
        <dbReference type="Pfam" id="PF00171"/>
    </source>
</evidence>